<reference evidence="2" key="1">
    <citation type="submission" date="2022-11" db="EMBL/GenBank/DDBJ databases">
        <authorList>
            <person name="Morgan W.R."/>
            <person name="Tartar A."/>
        </authorList>
    </citation>
    <scope>NUCLEOTIDE SEQUENCE</scope>
    <source>
        <strain evidence="2">ARSEF 373</strain>
    </source>
</reference>
<sequence>MEIGLRLDVLDDEGLWNTGRIVDIDSSADEMVEIAYDGWGSEFNEWINVDAGRLAPLHMFTIVKKCWAKLNKWPWWPAFVVLRAPTKDSAVQSLDLETKVYVEFNDADDEKKRSRCWMQRKNVVSFQDGFDERASKNIGKQFPKFVESTQRAAASDTPLLFTGAGTLAIEFSSKFPLPLEKQRARIGDEQWFQAYRVFSERYPVLYGFQDSLDPSAGSTRQDDASDDEVDILEHREAFLGMATRSGHSRGCGRGFSCD</sequence>
<dbReference type="InterPro" id="IPR016197">
    <property type="entry name" value="Chromo-like_dom_sf"/>
</dbReference>
<dbReference type="Proteomes" id="UP001146120">
    <property type="component" value="Unassembled WGS sequence"/>
</dbReference>
<evidence type="ECO:0000313" key="3">
    <source>
        <dbReference type="Proteomes" id="UP001146120"/>
    </source>
</evidence>
<dbReference type="Gene3D" id="2.30.30.140">
    <property type="match status" value="2"/>
</dbReference>
<reference evidence="2" key="2">
    <citation type="journal article" date="2023" name="Microbiol Resour">
        <title>Decontamination and Annotation of the Draft Genome Sequence of the Oomycete Lagenidium giganteum ARSEF 373.</title>
        <authorList>
            <person name="Morgan W.R."/>
            <person name="Tartar A."/>
        </authorList>
    </citation>
    <scope>NUCLEOTIDE SEQUENCE</scope>
    <source>
        <strain evidence="2">ARSEF 373</strain>
    </source>
</reference>
<protein>
    <recommendedName>
        <fullName evidence="1">PWWP domain-containing protein</fullName>
    </recommendedName>
</protein>
<dbReference type="CDD" id="cd05162">
    <property type="entry name" value="PWWP"/>
    <property type="match status" value="1"/>
</dbReference>
<keyword evidence="3" id="KW-1185">Reference proteome</keyword>
<gene>
    <name evidence="2" type="ORF">N0F65_006271</name>
</gene>
<dbReference type="CDD" id="cd20104">
    <property type="entry name" value="MBT_PHF20L1-like"/>
    <property type="match status" value="1"/>
</dbReference>
<comment type="caution">
    <text evidence="2">The sequence shown here is derived from an EMBL/GenBank/DDBJ whole genome shotgun (WGS) entry which is preliminary data.</text>
</comment>
<dbReference type="InterPro" id="IPR000313">
    <property type="entry name" value="PWWP_dom"/>
</dbReference>
<name>A0AAV2Z8P1_9STRA</name>
<dbReference type="AlphaFoldDB" id="A0AAV2Z8P1"/>
<proteinExistence type="predicted"/>
<evidence type="ECO:0000313" key="2">
    <source>
        <dbReference type="EMBL" id="DBA01010.1"/>
    </source>
</evidence>
<dbReference type="Pfam" id="PF00855">
    <property type="entry name" value="PWWP"/>
    <property type="match status" value="1"/>
</dbReference>
<evidence type="ECO:0000259" key="1">
    <source>
        <dbReference type="PROSITE" id="PS50812"/>
    </source>
</evidence>
<dbReference type="EMBL" id="DAKRPA010000055">
    <property type="protein sequence ID" value="DBA01010.1"/>
    <property type="molecule type" value="Genomic_DNA"/>
</dbReference>
<organism evidence="2 3">
    <name type="scientific">Lagenidium giganteum</name>
    <dbReference type="NCBI Taxonomy" id="4803"/>
    <lineage>
        <taxon>Eukaryota</taxon>
        <taxon>Sar</taxon>
        <taxon>Stramenopiles</taxon>
        <taxon>Oomycota</taxon>
        <taxon>Peronosporomycetes</taxon>
        <taxon>Pythiales</taxon>
        <taxon>Pythiaceae</taxon>
    </lineage>
</organism>
<dbReference type="SUPFAM" id="SSF63748">
    <property type="entry name" value="Tudor/PWWP/MBT"/>
    <property type="match status" value="1"/>
</dbReference>
<dbReference type="PROSITE" id="PS50812">
    <property type="entry name" value="PWWP"/>
    <property type="match status" value="1"/>
</dbReference>
<accession>A0AAV2Z8P1</accession>
<feature type="domain" description="PWWP" evidence="1">
    <location>
        <begin position="67"/>
        <end position="129"/>
    </location>
</feature>
<dbReference type="SUPFAM" id="SSF54160">
    <property type="entry name" value="Chromo domain-like"/>
    <property type="match status" value="1"/>
</dbReference>